<dbReference type="PANTHER" id="PTHR12210">
    <property type="entry name" value="DULLARD PROTEIN PHOSPHATASE"/>
    <property type="match status" value="1"/>
</dbReference>
<gene>
    <name evidence="15" type="ORF">FCC1311_080252</name>
</gene>
<dbReference type="EMBL" id="BEYU01000107">
    <property type="protein sequence ID" value="GBG31800.1"/>
    <property type="molecule type" value="Genomic_DNA"/>
</dbReference>
<keyword evidence="5" id="KW-0999">Mitochondrion inner membrane</keyword>
<comment type="similarity">
    <text evidence="2 12">Belongs to the TIM50 family.</text>
</comment>
<dbReference type="GO" id="GO:0015031">
    <property type="term" value="P:protein transport"/>
    <property type="evidence" value="ECO:0007669"/>
    <property type="project" value="UniProtKB-KW"/>
</dbReference>
<dbReference type="InterPro" id="IPR036412">
    <property type="entry name" value="HAD-like_sf"/>
</dbReference>
<keyword evidence="16" id="KW-1185">Reference proteome</keyword>
<name>A0A2R5GLP7_9STRA</name>
<proteinExistence type="inferred from homology"/>
<comment type="subcellular location">
    <subcellularLocation>
        <location evidence="1 12">Mitochondrion inner membrane</location>
        <topology evidence="1 12">Single-pass membrane protein</topology>
    </subcellularLocation>
</comment>
<dbReference type="InterPro" id="IPR050365">
    <property type="entry name" value="TIM50"/>
</dbReference>
<dbReference type="SMART" id="SM00577">
    <property type="entry name" value="CPDc"/>
    <property type="match status" value="1"/>
</dbReference>
<dbReference type="InterPro" id="IPR004274">
    <property type="entry name" value="FCP1_dom"/>
</dbReference>
<feature type="domain" description="FCP1 homology" evidence="14">
    <location>
        <begin position="149"/>
        <end position="293"/>
    </location>
</feature>
<keyword evidence="9 12" id="KW-0811">Translocation</keyword>
<dbReference type="InterPro" id="IPR023214">
    <property type="entry name" value="HAD_sf"/>
</dbReference>
<evidence type="ECO:0000256" key="10">
    <source>
        <dbReference type="ARBA" id="ARBA00023128"/>
    </source>
</evidence>
<dbReference type="InParanoid" id="A0A2R5GLP7"/>
<evidence type="ECO:0000256" key="12">
    <source>
        <dbReference type="RuleBase" id="RU365079"/>
    </source>
</evidence>
<comment type="function">
    <text evidence="12">Essential component of the TIM23 complex, a complex that mediates the translocation of transit peptide-containing proteins across the mitochondrial inner membrane.</text>
</comment>
<evidence type="ECO:0000313" key="15">
    <source>
        <dbReference type="EMBL" id="GBG31800.1"/>
    </source>
</evidence>
<evidence type="ECO:0000256" key="9">
    <source>
        <dbReference type="ARBA" id="ARBA00023010"/>
    </source>
</evidence>
<comment type="subunit">
    <text evidence="12">Component of the TIM23 complex.</text>
</comment>
<keyword evidence="4 12" id="KW-0812">Transmembrane</keyword>
<accession>A0A2R5GLP7</accession>
<dbReference type="Proteomes" id="UP000241890">
    <property type="component" value="Unassembled WGS sequence"/>
</dbReference>
<evidence type="ECO:0000256" key="4">
    <source>
        <dbReference type="ARBA" id="ARBA00022692"/>
    </source>
</evidence>
<reference evidence="15 16" key="1">
    <citation type="submission" date="2017-12" db="EMBL/GenBank/DDBJ databases">
        <title>Sequencing, de novo assembly and annotation of complete genome of a new Thraustochytrid species, strain FCC1311.</title>
        <authorList>
            <person name="Sedici K."/>
            <person name="Godart F."/>
            <person name="Aiese Cigliano R."/>
            <person name="Sanseverino W."/>
            <person name="Barakat M."/>
            <person name="Ortet P."/>
            <person name="Marechal E."/>
            <person name="Cagnac O."/>
            <person name="Amato A."/>
        </authorList>
    </citation>
    <scope>NUCLEOTIDE SEQUENCE [LARGE SCALE GENOMIC DNA]</scope>
</reference>
<feature type="region of interest" description="Disordered" evidence="13">
    <location>
        <begin position="13"/>
        <end position="48"/>
    </location>
</feature>
<evidence type="ECO:0000256" key="5">
    <source>
        <dbReference type="ARBA" id="ARBA00022792"/>
    </source>
</evidence>
<evidence type="ECO:0000256" key="6">
    <source>
        <dbReference type="ARBA" id="ARBA00022927"/>
    </source>
</evidence>
<feature type="transmembrane region" description="Helical" evidence="12">
    <location>
        <begin position="74"/>
        <end position="93"/>
    </location>
</feature>
<keyword evidence="3 12" id="KW-0813">Transport</keyword>
<keyword evidence="7 12" id="KW-0809">Transit peptide</keyword>
<feature type="compositionally biased region" description="Low complexity" evidence="13">
    <location>
        <begin position="13"/>
        <end position="26"/>
    </location>
</feature>
<sequence>MLTMKLAAQRLGRAALPRTRTTTASRVQQRMCSSTSTSSSTKSSKNREIAEQLAAKRRARDEALLRNDEGGVGTLGWLLGVGGILGATGFFAFHEEGNKWFMKNVYNGTPLGASVDWVSEQVKSAAKSFTDPISDELLPDFPMETLPPGMTQPITLVLDFEDTLCHLEWDSRHGWRAAKRPGADYLLHRLSMFYEIVLFTNGNSFFLEPFVYSLDSSNVMQSKLFREATVYEDGEHIKDLSHLNRDLGRVIVIDDKAKSVPKQPENCIIVKPFEDPTQEDTTLFDLVPFLEDLAVRDPADVRPELARYKGKDIGATFKQEMKERLAQREKQQSGTLAGAIRKGGFFGGGSSSSSAPSAESQQAAQAQQAQQAAQPQFEVPLAMTPIDQANNLPPPEEVKKQIEQPEEPAKPAAPTGTLWSSLGLGR</sequence>
<dbReference type="FunFam" id="3.40.50.1000:FF:000019">
    <property type="entry name" value="Mitochondrial import inner membrane translocase subunit TIM50"/>
    <property type="match status" value="1"/>
</dbReference>
<dbReference type="CDD" id="cd07521">
    <property type="entry name" value="HAD_FCP1-like"/>
    <property type="match status" value="1"/>
</dbReference>
<organism evidence="15 16">
    <name type="scientific">Hondaea fermentalgiana</name>
    <dbReference type="NCBI Taxonomy" id="2315210"/>
    <lineage>
        <taxon>Eukaryota</taxon>
        <taxon>Sar</taxon>
        <taxon>Stramenopiles</taxon>
        <taxon>Bigyra</taxon>
        <taxon>Labyrinthulomycetes</taxon>
        <taxon>Thraustochytrida</taxon>
        <taxon>Thraustochytriidae</taxon>
        <taxon>Hondaea</taxon>
    </lineage>
</organism>
<feature type="compositionally biased region" description="Low complexity" evidence="13">
    <location>
        <begin position="33"/>
        <end position="43"/>
    </location>
</feature>
<evidence type="ECO:0000256" key="8">
    <source>
        <dbReference type="ARBA" id="ARBA00022989"/>
    </source>
</evidence>
<keyword evidence="8 12" id="KW-1133">Transmembrane helix</keyword>
<evidence type="ECO:0000256" key="11">
    <source>
        <dbReference type="ARBA" id="ARBA00023136"/>
    </source>
</evidence>
<dbReference type="AlphaFoldDB" id="A0A2R5GLP7"/>
<dbReference type="PROSITE" id="PS50969">
    <property type="entry name" value="FCP1"/>
    <property type="match status" value="1"/>
</dbReference>
<dbReference type="GO" id="GO:0005744">
    <property type="term" value="C:TIM23 mitochondrial import inner membrane translocase complex"/>
    <property type="evidence" value="ECO:0007669"/>
    <property type="project" value="UniProtKB-UniRule"/>
</dbReference>
<keyword evidence="10 12" id="KW-0496">Mitochondrion</keyword>
<evidence type="ECO:0000313" key="16">
    <source>
        <dbReference type="Proteomes" id="UP000241890"/>
    </source>
</evidence>
<keyword evidence="11 12" id="KW-0472">Membrane</keyword>
<evidence type="ECO:0000256" key="7">
    <source>
        <dbReference type="ARBA" id="ARBA00022946"/>
    </source>
</evidence>
<evidence type="ECO:0000256" key="2">
    <source>
        <dbReference type="ARBA" id="ARBA00006344"/>
    </source>
</evidence>
<dbReference type="Pfam" id="PF03031">
    <property type="entry name" value="NIF"/>
    <property type="match status" value="1"/>
</dbReference>
<evidence type="ECO:0000259" key="14">
    <source>
        <dbReference type="PROSITE" id="PS50969"/>
    </source>
</evidence>
<feature type="region of interest" description="Disordered" evidence="13">
    <location>
        <begin position="323"/>
        <end position="426"/>
    </location>
</feature>
<protein>
    <recommendedName>
        <fullName evidence="12">Mitochondrial import inner membrane translocase subunit TIM50</fullName>
    </recommendedName>
</protein>
<feature type="compositionally biased region" description="Low complexity" evidence="13">
    <location>
        <begin position="351"/>
        <end position="376"/>
    </location>
</feature>
<evidence type="ECO:0000256" key="13">
    <source>
        <dbReference type="SAM" id="MobiDB-lite"/>
    </source>
</evidence>
<evidence type="ECO:0000256" key="1">
    <source>
        <dbReference type="ARBA" id="ARBA00004434"/>
    </source>
</evidence>
<keyword evidence="6 12" id="KW-0653">Protein transport</keyword>
<dbReference type="OrthoDB" id="287041at2759"/>
<feature type="compositionally biased region" description="Basic and acidic residues" evidence="13">
    <location>
        <begin position="396"/>
        <end position="409"/>
    </location>
</feature>
<dbReference type="Gene3D" id="3.40.50.1000">
    <property type="entry name" value="HAD superfamily/HAD-like"/>
    <property type="match status" value="1"/>
</dbReference>
<comment type="caution">
    <text evidence="15">The sequence shown here is derived from an EMBL/GenBank/DDBJ whole genome shotgun (WGS) entry which is preliminary data.</text>
</comment>
<evidence type="ECO:0000256" key="3">
    <source>
        <dbReference type="ARBA" id="ARBA00022448"/>
    </source>
</evidence>
<dbReference type="SUPFAM" id="SSF56784">
    <property type="entry name" value="HAD-like"/>
    <property type="match status" value="1"/>
</dbReference>